<evidence type="ECO:0000256" key="2">
    <source>
        <dbReference type="ARBA" id="ARBA00023002"/>
    </source>
</evidence>
<evidence type="ECO:0000256" key="3">
    <source>
        <dbReference type="ARBA" id="ARBA00023027"/>
    </source>
</evidence>
<evidence type="ECO:0000313" key="5">
    <source>
        <dbReference type="EMBL" id="SVB91764.1"/>
    </source>
</evidence>
<protein>
    <recommendedName>
        <fullName evidence="4">D-isomer specific 2-hydroxyacid dehydrogenase NAD-binding domain-containing protein</fullName>
    </recommendedName>
</protein>
<gene>
    <name evidence="5" type="ORF">METZ01_LOCUS244618</name>
</gene>
<dbReference type="GO" id="GO:0051287">
    <property type="term" value="F:NAD binding"/>
    <property type="evidence" value="ECO:0007669"/>
    <property type="project" value="InterPro"/>
</dbReference>
<keyword evidence="2" id="KW-0560">Oxidoreductase</keyword>
<feature type="non-terminal residue" evidence="5">
    <location>
        <position position="1"/>
    </location>
</feature>
<organism evidence="5">
    <name type="scientific">marine metagenome</name>
    <dbReference type="NCBI Taxonomy" id="408172"/>
    <lineage>
        <taxon>unclassified sequences</taxon>
        <taxon>metagenomes</taxon>
        <taxon>ecological metagenomes</taxon>
    </lineage>
</organism>
<sequence length="117" mass="13122">VANNNGANAVSVAEHVLMQMLVLYRQLLFHHHSVSEGPWENRKMKNRELGGKTLGLIGLGQIGKTVARYSVSLGMKVQYFDVVRQHETETELGLDYAFPETLLKTSDIVSYHVPITQ</sequence>
<feature type="domain" description="D-isomer specific 2-hydroxyacid dehydrogenase NAD-binding" evidence="4">
    <location>
        <begin position="17"/>
        <end position="116"/>
    </location>
</feature>
<dbReference type="InterPro" id="IPR006140">
    <property type="entry name" value="D-isomer_DH_NAD-bd"/>
</dbReference>
<dbReference type="Gene3D" id="3.40.50.720">
    <property type="entry name" value="NAD(P)-binding Rossmann-like Domain"/>
    <property type="match status" value="1"/>
</dbReference>
<dbReference type="InterPro" id="IPR036291">
    <property type="entry name" value="NAD(P)-bd_dom_sf"/>
</dbReference>
<dbReference type="Pfam" id="PF02826">
    <property type="entry name" value="2-Hacid_dh_C"/>
    <property type="match status" value="1"/>
</dbReference>
<dbReference type="PANTHER" id="PTHR42789:SF1">
    <property type="entry name" value="D-ISOMER SPECIFIC 2-HYDROXYACID DEHYDROGENASE FAMILY PROTEIN (AFU_ORTHOLOGUE AFUA_6G10090)"/>
    <property type="match status" value="1"/>
</dbReference>
<dbReference type="PANTHER" id="PTHR42789">
    <property type="entry name" value="D-ISOMER SPECIFIC 2-HYDROXYACID DEHYDROGENASE FAMILY PROTEIN (AFU_ORTHOLOGUE AFUA_6G10090)"/>
    <property type="match status" value="1"/>
</dbReference>
<evidence type="ECO:0000259" key="4">
    <source>
        <dbReference type="Pfam" id="PF02826"/>
    </source>
</evidence>
<dbReference type="InterPro" id="IPR050857">
    <property type="entry name" value="D-2-hydroxyacid_DH"/>
</dbReference>
<evidence type="ECO:0000256" key="1">
    <source>
        <dbReference type="ARBA" id="ARBA00005854"/>
    </source>
</evidence>
<dbReference type="GO" id="GO:0016491">
    <property type="term" value="F:oxidoreductase activity"/>
    <property type="evidence" value="ECO:0007669"/>
    <property type="project" value="UniProtKB-KW"/>
</dbReference>
<dbReference type="EMBL" id="UINC01063777">
    <property type="protein sequence ID" value="SVB91764.1"/>
    <property type="molecule type" value="Genomic_DNA"/>
</dbReference>
<comment type="similarity">
    <text evidence="1">Belongs to the D-isomer specific 2-hydroxyacid dehydrogenase family.</text>
</comment>
<feature type="non-terminal residue" evidence="5">
    <location>
        <position position="117"/>
    </location>
</feature>
<proteinExistence type="inferred from homology"/>
<accession>A0A382HWI5</accession>
<reference evidence="5" key="1">
    <citation type="submission" date="2018-05" db="EMBL/GenBank/DDBJ databases">
        <authorList>
            <person name="Lanie J.A."/>
            <person name="Ng W.-L."/>
            <person name="Kazmierczak K.M."/>
            <person name="Andrzejewski T.M."/>
            <person name="Davidsen T.M."/>
            <person name="Wayne K.J."/>
            <person name="Tettelin H."/>
            <person name="Glass J.I."/>
            <person name="Rusch D."/>
            <person name="Podicherti R."/>
            <person name="Tsui H.-C.T."/>
            <person name="Winkler M.E."/>
        </authorList>
    </citation>
    <scope>NUCLEOTIDE SEQUENCE</scope>
</reference>
<dbReference type="AlphaFoldDB" id="A0A382HWI5"/>
<name>A0A382HWI5_9ZZZZ</name>
<dbReference type="SUPFAM" id="SSF51735">
    <property type="entry name" value="NAD(P)-binding Rossmann-fold domains"/>
    <property type="match status" value="1"/>
</dbReference>
<keyword evidence="3" id="KW-0520">NAD</keyword>